<evidence type="ECO:0000259" key="2">
    <source>
        <dbReference type="Pfam" id="PF03478"/>
    </source>
</evidence>
<dbReference type="InterPro" id="IPR050942">
    <property type="entry name" value="F-box_BR-signaling"/>
</dbReference>
<dbReference type="AlphaFoldDB" id="A0A2G5CC57"/>
<proteinExistence type="predicted"/>
<dbReference type="PANTHER" id="PTHR44259">
    <property type="entry name" value="OS07G0183000 PROTEIN-RELATED"/>
    <property type="match status" value="1"/>
</dbReference>
<feature type="domain" description="KIB1-4 beta-propeller" evidence="2">
    <location>
        <begin position="111"/>
        <end position="415"/>
    </location>
</feature>
<gene>
    <name evidence="3" type="ORF">AQUCO_06600039v1</name>
</gene>
<evidence type="ECO:0000313" key="4">
    <source>
        <dbReference type="Proteomes" id="UP000230069"/>
    </source>
</evidence>
<dbReference type="InterPro" id="IPR001810">
    <property type="entry name" value="F-box_dom"/>
</dbReference>
<feature type="domain" description="F-box" evidence="1">
    <location>
        <begin position="31"/>
        <end position="68"/>
    </location>
</feature>
<dbReference type="STRING" id="218851.A0A2G5CC57"/>
<dbReference type="EMBL" id="KZ305083">
    <property type="protein sequence ID" value="PIA28836.1"/>
    <property type="molecule type" value="Genomic_DNA"/>
</dbReference>
<dbReference type="PANTHER" id="PTHR44259:SF93">
    <property type="entry name" value="PROTEIN, PUTATIVE (DUF295)-RELATED"/>
    <property type="match status" value="1"/>
</dbReference>
<dbReference type="InParanoid" id="A0A2G5CC57"/>
<dbReference type="Pfam" id="PF03478">
    <property type="entry name" value="Beta-prop_KIB1-4"/>
    <property type="match status" value="1"/>
</dbReference>
<dbReference type="Proteomes" id="UP000230069">
    <property type="component" value="Unassembled WGS sequence"/>
</dbReference>
<protein>
    <submittedName>
        <fullName evidence="3">Uncharacterized protein</fullName>
    </submittedName>
</protein>
<accession>A0A2G5CC57</accession>
<evidence type="ECO:0000259" key="1">
    <source>
        <dbReference type="Pfam" id="PF00646"/>
    </source>
</evidence>
<name>A0A2G5CC57_AQUCA</name>
<dbReference type="InterPro" id="IPR005174">
    <property type="entry name" value="KIB1-4_b-propeller"/>
</dbReference>
<reference evidence="3 4" key="1">
    <citation type="submission" date="2017-09" db="EMBL/GenBank/DDBJ databases">
        <title>WGS assembly of Aquilegia coerulea Goldsmith.</title>
        <authorList>
            <person name="Hodges S."/>
            <person name="Kramer E."/>
            <person name="Nordborg M."/>
            <person name="Tomkins J."/>
            <person name="Borevitz J."/>
            <person name="Derieg N."/>
            <person name="Yan J."/>
            <person name="Mihaltcheva S."/>
            <person name="Hayes R.D."/>
            <person name="Rokhsar D."/>
        </authorList>
    </citation>
    <scope>NUCLEOTIDE SEQUENCE [LARGE SCALE GENOMIC DNA]</scope>
    <source>
        <strain evidence="4">cv. Goldsmith</strain>
    </source>
</reference>
<evidence type="ECO:0000313" key="3">
    <source>
        <dbReference type="EMBL" id="PIA28836.1"/>
    </source>
</evidence>
<keyword evidence="4" id="KW-1185">Reference proteome</keyword>
<sequence>MAAGRGSEFKRLRRCGSDFKPLRKCVESRNWSELPIGLLLEILDRLILIDDYLIFGTVCASWRFALAEDKKRSYSKSSPLPLLLIPPDDYEQDFNLDGKTNRKRKREIRSLYSVSNKNICNFKVNLPHNKYCRGSSFGWLVTMQRRHDRGDENYKLYIQLYNPFISDRRNTLNLPRLDNIVQNDGDIQQRPFLYIRKAALSSDPLLFVQPKRNDFVVMAIVSKFCKLVFFKSGNKAWIPLEWDRKDWIPPELDRNEWGFFEDVIYSNKTQQFYALLDTGVVIAIDFNNNERGRVTTPNLKQITPPPPTQPGLGWYKKYLVETSTGELWQVLKEFFYTNGDSTMFQVFKFDHIGVNWIRMHNIGDNIFFLGENASTYHSASDFPECKPNCIYYTQDLCLDQRSAYRYGLHETGIFNLEDETIQPHYDTTSRSIFPNPIWIEPTLQRFR</sequence>
<organism evidence="3 4">
    <name type="scientific">Aquilegia coerulea</name>
    <name type="common">Rocky mountain columbine</name>
    <dbReference type="NCBI Taxonomy" id="218851"/>
    <lineage>
        <taxon>Eukaryota</taxon>
        <taxon>Viridiplantae</taxon>
        <taxon>Streptophyta</taxon>
        <taxon>Embryophyta</taxon>
        <taxon>Tracheophyta</taxon>
        <taxon>Spermatophyta</taxon>
        <taxon>Magnoliopsida</taxon>
        <taxon>Ranunculales</taxon>
        <taxon>Ranunculaceae</taxon>
        <taxon>Thalictroideae</taxon>
        <taxon>Aquilegia</taxon>
    </lineage>
</organism>
<dbReference type="Pfam" id="PF00646">
    <property type="entry name" value="F-box"/>
    <property type="match status" value="1"/>
</dbReference>